<dbReference type="PANTHER" id="PTHR43278">
    <property type="entry name" value="NAD(P)H-DEPENDENT FMN-CONTAINING OXIDOREDUCTASE YWQN-RELATED"/>
    <property type="match status" value="1"/>
</dbReference>
<dbReference type="Pfam" id="PF03358">
    <property type="entry name" value="FMN_red"/>
    <property type="match status" value="1"/>
</dbReference>
<dbReference type="InterPro" id="IPR005025">
    <property type="entry name" value="FMN_Rdtase-like_dom"/>
</dbReference>
<dbReference type="SUPFAM" id="SSF52218">
    <property type="entry name" value="Flavoproteins"/>
    <property type="match status" value="1"/>
</dbReference>
<evidence type="ECO:0000256" key="1">
    <source>
        <dbReference type="ARBA" id="ARBA00022630"/>
    </source>
</evidence>
<dbReference type="GO" id="GO:0016491">
    <property type="term" value="F:oxidoreductase activity"/>
    <property type="evidence" value="ECO:0007669"/>
    <property type="project" value="UniProtKB-KW"/>
</dbReference>
<comment type="caution">
    <text evidence="4">The sequence shown here is derived from an EMBL/GenBank/DDBJ whole genome shotgun (WGS) entry which is preliminary data.</text>
</comment>
<dbReference type="InterPro" id="IPR029039">
    <property type="entry name" value="Flavoprotein-like_sf"/>
</dbReference>
<gene>
    <name evidence="4" type="ORF">RXV94_10190</name>
</gene>
<dbReference type="EMBL" id="JAWHTF010000005">
    <property type="protein sequence ID" value="MDU8886529.1"/>
    <property type="molecule type" value="Genomic_DNA"/>
</dbReference>
<accession>A0ABU3U885</accession>
<organism evidence="4 5">
    <name type="scientific">Gilvirhabdus luticola</name>
    <dbReference type="NCBI Taxonomy" id="3079858"/>
    <lineage>
        <taxon>Bacteria</taxon>
        <taxon>Pseudomonadati</taxon>
        <taxon>Bacteroidota</taxon>
        <taxon>Flavobacteriia</taxon>
        <taxon>Flavobacteriales</taxon>
        <taxon>Flavobacteriaceae</taxon>
        <taxon>Gilvirhabdus</taxon>
    </lineage>
</organism>
<reference evidence="4 5" key="1">
    <citation type="submission" date="2023-10" db="EMBL/GenBank/DDBJ databases">
        <title>Marimonas sp. nov. isolated from tidal mud flat.</title>
        <authorList>
            <person name="Jaincy N.J."/>
            <person name="Srinivasan S."/>
            <person name="Lee S.-S."/>
        </authorList>
    </citation>
    <scope>NUCLEOTIDE SEQUENCE [LARGE SCALE GENOMIC DNA]</scope>
    <source>
        <strain evidence="4 5">MJ-SS3</strain>
    </source>
</reference>
<name>A0ABU3U885_9FLAO</name>
<dbReference type="EC" id="1.-.-.-" evidence="4"/>
<keyword evidence="4" id="KW-0560">Oxidoreductase</keyword>
<protein>
    <submittedName>
        <fullName evidence="4">NAD(P)H-dependent oxidoreductase</fullName>
        <ecNumber evidence="4">1.-.-.-</ecNumber>
    </submittedName>
</protein>
<keyword evidence="1" id="KW-0285">Flavoprotein</keyword>
<dbReference type="PANTHER" id="PTHR43278:SF4">
    <property type="entry name" value="NAD(P)H-DEPENDENT FMN-CONTAINING OXIDOREDUCTASE YWQN-RELATED"/>
    <property type="match status" value="1"/>
</dbReference>
<proteinExistence type="predicted"/>
<sequence length="170" mass="19768">MKNKTVIVIGSSRSNGNTRRVVDQLISLSSDIDIIDLNSYNIGFYDYDFKNRNDDFFPLFLKILEYDTIIFATPIYWYTMSAQIKTFLDRISDVLHEDKKVFGRKLRGKNLATISCGSDNEIFDGFTMPFEQTSNYLGMNYLGHLHTWLDNNSELPDIVKNKLKEFSTYL</sequence>
<keyword evidence="5" id="KW-1185">Reference proteome</keyword>
<evidence type="ECO:0000259" key="3">
    <source>
        <dbReference type="Pfam" id="PF03358"/>
    </source>
</evidence>
<evidence type="ECO:0000313" key="4">
    <source>
        <dbReference type="EMBL" id="MDU8886529.1"/>
    </source>
</evidence>
<feature type="domain" description="NADPH-dependent FMN reductase-like" evidence="3">
    <location>
        <begin position="4"/>
        <end position="140"/>
    </location>
</feature>
<keyword evidence="2" id="KW-0288">FMN</keyword>
<evidence type="ECO:0000256" key="2">
    <source>
        <dbReference type="ARBA" id="ARBA00022643"/>
    </source>
</evidence>
<dbReference type="Proteomes" id="UP001268651">
    <property type="component" value="Unassembled WGS sequence"/>
</dbReference>
<dbReference type="Gene3D" id="3.40.50.360">
    <property type="match status" value="1"/>
</dbReference>
<dbReference type="RefSeq" id="WP_316662607.1">
    <property type="nucleotide sequence ID" value="NZ_JAWHTF010000005.1"/>
</dbReference>
<dbReference type="InterPro" id="IPR051796">
    <property type="entry name" value="ISF_SsuE-like"/>
</dbReference>
<evidence type="ECO:0000313" key="5">
    <source>
        <dbReference type="Proteomes" id="UP001268651"/>
    </source>
</evidence>